<protein>
    <submittedName>
        <fullName evidence="1">Uncharacterized protein</fullName>
    </submittedName>
</protein>
<accession>A0A242K9F0</accession>
<evidence type="ECO:0000313" key="1">
    <source>
        <dbReference type="EMBL" id="OTP17586.1"/>
    </source>
</evidence>
<sequence length="121" mass="13940">MAQRNWEHNPLFFYNAIRAAVESSGLSVADSPETYEGELPYAWIDQINFDRTQVAVRSSRQGDIYDYSAVVHVFFPWDKQGDMLQAVWAIDGAVQQSIRSDLNYRIIREQDGTIHCLLNIK</sequence>
<proteinExistence type="predicted"/>
<dbReference type="OrthoDB" id="9916111at2"/>
<dbReference type="AlphaFoldDB" id="A0A242K9F0"/>
<dbReference type="EMBL" id="NGMM01000002">
    <property type="protein sequence ID" value="OTP17586.1"/>
    <property type="molecule type" value="Genomic_DNA"/>
</dbReference>
<evidence type="ECO:0000313" key="2">
    <source>
        <dbReference type="EMBL" id="WYJ91193.1"/>
    </source>
</evidence>
<reference evidence="2" key="3">
    <citation type="submission" date="2024-03" db="EMBL/GenBank/DDBJ databases">
        <title>The Genome Sequence of Enterococcus sp. DIV0242b.</title>
        <authorList>
            <consortium name="The Broad Institute Genomics Platform"/>
            <consortium name="The Broad Institute Microbial Omics Core"/>
            <consortium name="The Broad Institute Genomic Center for Infectious Diseases"/>
            <person name="Earl A."/>
            <person name="Manson A."/>
            <person name="Gilmore M."/>
            <person name="Schwartman J."/>
            <person name="Shea T."/>
            <person name="Abouelleil A."/>
            <person name="Cao P."/>
            <person name="Chapman S."/>
            <person name="Cusick C."/>
            <person name="Young S."/>
            <person name="Neafsey D."/>
            <person name="Nusbaum C."/>
            <person name="Birren B."/>
        </authorList>
    </citation>
    <scope>NUCLEOTIDE SEQUENCE</scope>
    <source>
        <strain evidence="2">9E7_DIV0242</strain>
    </source>
</reference>
<dbReference type="EMBL" id="CP147247">
    <property type="protein sequence ID" value="WYJ91193.1"/>
    <property type="molecule type" value="Genomic_DNA"/>
</dbReference>
<reference evidence="1" key="1">
    <citation type="submission" date="2017-05" db="EMBL/GenBank/DDBJ databases">
        <title>The Genome Sequence of Enterococcus sp. 9E7_DIV0242.</title>
        <authorList>
            <consortium name="The Broad Institute Genomics Platform"/>
            <consortium name="The Broad Institute Genomic Center for Infectious Diseases"/>
            <person name="Earl A."/>
            <person name="Manson A."/>
            <person name="Schwartman J."/>
            <person name="Gilmore M."/>
            <person name="Abouelleil A."/>
            <person name="Cao P."/>
            <person name="Chapman S."/>
            <person name="Cusick C."/>
            <person name="Shea T."/>
            <person name="Young S."/>
            <person name="Neafsey D."/>
            <person name="Nusbaum C."/>
            <person name="Birren B."/>
        </authorList>
    </citation>
    <scope>NUCLEOTIDE SEQUENCE [LARGE SCALE GENOMIC DNA]</scope>
    <source>
        <strain evidence="1">9E7_DIV0242</strain>
    </source>
</reference>
<dbReference type="Proteomes" id="UP000195141">
    <property type="component" value="Chromosome"/>
</dbReference>
<dbReference type="RefSeq" id="WP_086348784.1">
    <property type="nucleotide sequence ID" value="NZ_CP147247.1"/>
</dbReference>
<evidence type="ECO:0000313" key="3">
    <source>
        <dbReference type="Proteomes" id="UP000195141"/>
    </source>
</evidence>
<name>A0A242K9F0_9ENTE</name>
<reference evidence="2" key="2">
    <citation type="submission" date="2017-05" db="EMBL/GenBank/DDBJ databases">
        <authorList>
            <consortium name="The Broad Institute Genomics Platform"/>
            <consortium name="The Broad Institute Genomic Center for Infectious Diseases"/>
            <person name="Earl A."/>
            <person name="Manson A."/>
            <person name="Schwartman J."/>
            <person name="Gilmore M."/>
            <person name="Abouelleil A."/>
            <person name="Cao P."/>
            <person name="Chapman S."/>
            <person name="Cusick C."/>
            <person name="Shea T."/>
            <person name="Young S."/>
            <person name="Neafsey D."/>
            <person name="Nusbaum C."/>
            <person name="Birren B."/>
        </authorList>
    </citation>
    <scope>NUCLEOTIDE SEQUENCE</scope>
    <source>
        <strain evidence="2">9E7_DIV0242</strain>
    </source>
</reference>
<organism evidence="1">
    <name type="scientific">Candidatus Enterococcus clewellii</name>
    <dbReference type="NCBI Taxonomy" id="1834193"/>
    <lineage>
        <taxon>Bacteria</taxon>
        <taxon>Bacillati</taxon>
        <taxon>Bacillota</taxon>
        <taxon>Bacilli</taxon>
        <taxon>Lactobacillales</taxon>
        <taxon>Enterococcaceae</taxon>
        <taxon>Enterococcus</taxon>
    </lineage>
</organism>
<keyword evidence="3" id="KW-1185">Reference proteome</keyword>
<gene>
    <name evidence="1" type="ORF">A5888_001724</name>
    <name evidence="2" type="ORF">A5888_002961</name>
</gene>